<dbReference type="SUPFAM" id="SSF54593">
    <property type="entry name" value="Glyoxalase/Bleomycin resistance protein/Dihydroxybiphenyl dioxygenase"/>
    <property type="match status" value="1"/>
</dbReference>
<dbReference type="PROSITE" id="PS51819">
    <property type="entry name" value="VOC"/>
    <property type="match status" value="2"/>
</dbReference>
<evidence type="ECO:0000313" key="11">
    <source>
        <dbReference type="EMBL" id="SUE16551.1"/>
    </source>
</evidence>
<evidence type="ECO:0000256" key="5">
    <source>
        <dbReference type="ARBA" id="ARBA00022797"/>
    </source>
</evidence>
<dbReference type="GO" id="GO:0008198">
    <property type="term" value="F:ferrous iron binding"/>
    <property type="evidence" value="ECO:0007669"/>
    <property type="project" value="InterPro"/>
</dbReference>
<dbReference type="InterPro" id="IPR029068">
    <property type="entry name" value="Glyas_Bleomycin-R_OHBP_Dase"/>
</dbReference>
<name>A0A379M2K6_9NOCA</name>
<dbReference type="RefSeq" id="WP_064063455.1">
    <property type="nucleotide sequence ID" value="NZ_LPZN01000014.1"/>
</dbReference>
<dbReference type="EMBL" id="UGVI01000001">
    <property type="protein sequence ID" value="SUE16551.1"/>
    <property type="molecule type" value="Genomic_DNA"/>
</dbReference>
<dbReference type="CDD" id="cd07252">
    <property type="entry name" value="BphC1-RGP6_N_like"/>
    <property type="match status" value="1"/>
</dbReference>
<dbReference type="EC" id="1.13.11.-" evidence="11"/>
<sequence>MTDIRGLGYLRIQTTDITRWRELVVDGLGMAVGTGPEADGLYLRIDERRARLIVLPGEVDKALAVGWEVRDEFALRRVREAVEKAGIEVEVLSEEESTYRDAEQVIAFDDPGGTRTEVFFGPVLDHSPIVTPFGGTFHTGEEGLGHVVLPTAAFAESYEFYTEVLGFLPRGATRLGGLSAPPPVRRVRFLGVNRRHHSLALCPAPPGSAPGLVHLMLEVDTLDAVGQALDRVNKLGFSISSTLGRHTNDKMVSFYVRAPGGWDLEFGTEGMLVDETFYTAEEITADSYWGHDWSGSEPLAAFSPPVG</sequence>
<keyword evidence="12" id="KW-1185">Reference proteome</keyword>
<organism evidence="11 12">
    <name type="scientific">Rhodococcus gordoniae</name>
    <dbReference type="NCBI Taxonomy" id="223392"/>
    <lineage>
        <taxon>Bacteria</taxon>
        <taxon>Bacillati</taxon>
        <taxon>Actinomycetota</taxon>
        <taxon>Actinomycetes</taxon>
        <taxon>Mycobacteriales</taxon>
        <taxon>Nocardiaceae</taxon>
        <taxon>Rhodococcus</taxon>
    </lineage>
</organism>
<dbReference type="InterPro" id="IPR004360">
    <property type="entry name" value="Glyas_Fos-R_dOase_dom"/>
</dbReference>
<feature type="domain" description="VOC" evidence="10">
    <location>
        <begin position="143"/>
        <end position="269"/>
    </location>
</feature>
<evidence type="ECO:0000256" key="7">
    <source>
        <dbReference type="ARBA" id="ARBA00023002"/>
    </source>
</evidence>
<dbReference type="GO" id="GO:0042178">
    <property type="term" value="P:xenobiotic catabolic process"/>
    <property type="evidence" value="ECO:0007669"/>
    <property type="project" value="InterPro"/>
</dbReference>
<dbReference type="InterPro" id="IPR000486">
    <property type="entry name" value="Xdiol_ring_cleave_dOase_1/2"/>
</dbReference>
<evidence type="ECO:0000259" key="10">
    <source>
        <dbReference type="PROSITE" id="PS51819"/>
    </source>
</evidence>
<accession>A0A379M2K6</accession>
<evidence type="ECO:0000256" key="6">
    <source>
        <dbReference type="ARBA" id="ARBA00022964"/>
    </source>
</evidence>
<dbReference type="Proteomes" id="UP000254569">
    <property type="component" value="Unassembled WGS sequence"/>
</dbReference>
<evidence type="ECO:0000256" key="8">
    <source>
        <dbReference type="ARBA" id="ARBA00023004"/>
    </source>
</evidence>
<protein>
    <submittedName>
        <fullName evidence="11">Extradiol dioxygenase</fullName>
        <ecNumber evidence="11">1.13.11.-</ecNumber>
    </submittedName>
</protein>
<keyword evidence="5 9" id="KW-0058">Aromatic hydrocarbons catabolism</keyword>
<keyword evidence="3" id="KW-0479">Metal-binding</keyword>
<dbReference type="Pfam" id="PF00903">
    <property type="entry name" value="Glyoxalase"/>
    <property type="match status" value="1"/>
</dbReference>
<dbReference type="GO" id="GO:0051213">
    <property type="term" value="F:dioxygenase activity"/>
    <property type="evidence" value="ECO:0007669"/>
    <property type="project" value="UniProtKB-KW"/>
</dbReference>
<comment type="cofactor">
    <cofactor evidence="1 9">
        <name>Fe(2+)</name>
        <dbReference type="ChEBI" id="CHEBI:29033"/>
    </cofactor>
</comment>
<keyword evidence="8 9" id="KW-0408">Iron</keyword>
<comment type="similarity">
    <text evidence="2 9">Belongs to the extradiol ring-cleavage dioxygenase family.</text>
</comment>
<evidence type="ECO:0000256" key="9">
    <source>
        <dbReference type="RuleBase" id="RU000683"/>
    </source>
</evidence>
<dbReference type="CDD" id="cd07237">
    <property type="entry name" value="BphC1-RGP6_C_like"/>
    <property type="match status" value="1"/>
</dbReference>
<gene>
    <name evidence="11" type="primary">hsaC_4</name>
    <name evidence="11" type="ORF">NCTC13296_03436</name>
</gene>
<evidence type="ECO:0000256" key="4">
    <source>
        <dbReference type="ARBA" id="ARBA00022737"/>
    </source>
</evidence>
<dbReference type="Pfam" id="PF22632">
    <property type="entry name" value="BphC_D1"/>
    <property type="match status" value="1"/>
</dbReference>
<dbReference type="InterPro" id="IPR017626">
    <property type="entry name" value="DiOHbiphenyl_dOase"/>
</dbReference>
<evidence type="ECO:0000313" key="12">
    <source>
        <dbReference type="Proteomes" id="UP000254569"/>
    </source>
</evidence>
<keyword evidence="6 9" id="KW-0223">Dioxygenase</keyword>
<evidence type="ECO:0000256" key="3">
    <source>
        <dbReference type="ARBA" id="ARBA00022723"/>
    </source>
</evidence>
<proteinExistence type="inferred from homology"/>
<dbReference type="Gene3D" id="3.10.180.10">
    <property type="entry name" value="2,3-Dihydroxybiphenyl 1,2-Dioxygenase, domain 1"/>
    <property type="match status" value="2"/>
</dbReference>
<dbReference type="AlphaFoldDB" id="A0A379M2K6"/>
<feature type="domain" description="VOC" evidence="10">
    <location>
        <begin position="6"/>
        <end position="121"/>
    </location>
</feature>
<dbReference type="InterPro" id="IPR037523">
    <property type="entry name" value="VOC_core"/>
</dbReference>
<dbReference type="OrthoDB" id="6909416at2"/>
<reference evidence="11 12" key="1">
    <citation type="submission" date="2018-06" db="EMBL/GenBank/DDBJ databases">
        <authorList>
            <consortium name="Pathogen Informatics"/>
            <person name="Doyle S."/>
        </authorList>
    </citation>
    <scope>NUCLEOTIDE SEQUENCE [LARGE SCALE GENOMIC DNA]</scope>
    <source>
        <strain evidence="11 12">NCTC13296</strain>
    </source>
</reference>
<keyword evidence="4" id="KW-0677">Repeat</keyword>
<dbReference type="NCBIfam" id="TIGR03213">
    <property type="entry name" value="23dbph12diox"/>
    <property type="match status" value="1"/>
</dbReference>
<dbReference type="PROSITE" id="PS00082">
    <property type="entry name" value="EXTRADIOL_DIOXYGENAS"/>
    <property type="match status" value="1"/>
</dbReference>
<evidence type="ECO:0000256" key="1">
    <source>
        <dbReference type="ARBA" id="ARBA00001954"/>
    </source>
</evidence>
<keyword evidence="7 9" id="KW-0560">Oxidoreductase</keyword>
<evidence type="ECO:0000256" key="2">
    <source>
        <dbReference type="ARBA" id="ARBA00008784"/>
    </source>
</evidence>